<sequence>MKSPIFPKDETADDLHLDFSELLEEARSHSSDSLFSLVKLDSFEKAKMKEAKKKKKTWRRPMFSWFNSQKSARKSSKDVTSPTLAGNGSRLVHLQQKLSGPLISSCFTPTRAAESDEASYRYLGRRSSSGAHQAFGPIYMVT</sequence>
<dbReference type="PANTHER" id="PTHR35488">
    <property type="entry name" value="OS05G0358900 PROTEIN-RELATED"/>
    <property type="match status" value="1"/>
</dbReference>
<organism evidence="1 2">
    <name type="scientific">Canna indica</name>
    <name type="common">Indian-shot</name>
    <dbReference type="NCBI Taxonomy" id="4628"/>
    <lineage>
        <taxon>Eukaryota</taxon>
        <taxon>Viridiplantae</taxon>
        <taxon>Streptophyta</taxon>
        <taxon>Embryophyta</taxon>
        <taxon>Tracheophyta</taxon>
        <taxon>Spermatophyta</taxon>
        <taxon>Magnoliopsida</taxon>
        <taxon>Liliopsida</taxon>
        <taxon>Zingiberales</taxon>
        <taxon>Cannaceae</taxon>
        <taxon>Canna</taxon>
    </lineage>
</organism>
<accession>A0AAQ3JNV7</accession>
<dbReference type="EMBL" id="CP136890">
    <property type="protein sequence ID" value="WOK93291.1"/>
    <property type="molecule type" value="Genomic_DNA"/>
</dbReference>
<gene>
    <name evidence="1" type="ORF">Cni_G01988</name>
</gene>
<dbReference type="PANTHER" id="PTHR35488:SF4">
    <property type="entry name" value="DUF4005 DOMAIN-CONTAINING PROTEIN"/>
    <property type="match status" value="1"/>
</dbReference>
<reference evidence="1 2" key="1">
    <citation type="submission" date="2023-10" db="EMBL/GenBank/DDBJ databases">
        <title>Chromosome-scale genome assembly provides insights into flower coloration mechanisms of Canna indica.</title>
        <authorList>
            <person name="Li C."/>
        </authorList>
    </citation>
    <scope>NUCLEOTIDE SEQUENCE [LARGE SCALE GENOMIC DNA]</scope>
    <source>
        <tissue evidence="1">Flower</tissue>
    </source>
</reference>
<protein>
    <submittedName>
        <fullName evidence="1">Uncharacterized protein</fullName>
    </submittedName>
</protein>
<dbReference type="Proteomes" id="UP001327560">
    <property type="component" value="Chromosome 1"/>
</dbReference>
<keyword evidence="2" id="KW-1185">Reference proteome</keyword>
<proteinExistence type="predicted"/>
<name>A0AAQ3JNV7_9LILI</name>
<evidence type="ECO:0000313" key="2">
    <source>
        <dbReference type="Proteomes" id="UP001327560"/>
    </source>
</evidence>
<dbReference type="AlphaFoldDB" id="A0AAQ3JNV7"/>
<evidence type="ECO:0000313" key="1">
    <source>
        <dbReference type="EMBL" id="WOK93291.1"/>
    </source>
</evidence>